<dbReference type="EMBL" id="FXTY01000003">
    <property type="protein sequence ID" value="SMP19646.1"/>
    <property type="molecule type" value="Genomic_DNA"/>
</dbReference>
<keyword evidence="1" id="KW-0812">Transmembrane</keyword>
<dbReference type="RefSeq" id="WP_283425868.1">
    <property type="nucleotide sequence ID" value="NZ_FXTY01000003.1"/>
</dbReference>
<feature type="transmembrane region" description="Helical" evidence="1">
    <location>
        <begin position="6"/>
        <end position="24"/>
    </location>
</feature>
<keyword evidence="1" id="KW-0769">Symport</keyword>
<evidence type="ECO:0000256" key="1">
    <source>
        <dbReference type="HAMAP-Rule" id="MF_02062"/>
    </source>
</evidence>
<dbReference type="InterPro" id="IPR004445">
    <property type="entry name" value="GltS"/>
</dbReference>
<keyword evidence="4" id="KW-1185">Reference proteome</keyword>
<evidence type="ECO:0000256" key="2">
    <source>
        <dbReference type="NCBIfam" id="TIGR00210"/>
    </source>
</evidence>
<feature type="transmembrane region" description="Helical" evidence="1">
    <location>
        <begin position="99"/>
        <end position="124"/>
    </location>
</feature>
<feature type="transmembrane region" description="Helical" evidence="1">
    <location>
        <begin position="248"/>
        <end position="269"/>
    </location>
</feature>
<feature type="transmembrane region" description="Helical" evidence="1">
    <location>
        <begin position="45"/>
        <end position="65"/>
    </location>
</feature>
<keyword evidence="1" id="KW-0406">Ion transport</keyword>
<organism evidence="3 4">
    <name type="scientific">Shimia sagamensis</name>
    <dbReference type="NCBI Taxonomy" id="1566352"/>
    <lineage>
        <taxon>Bacteria</taxon>
        <taxon>Pseudomonadati</taxon>
        <taxon>Pseudomonadota</taxon>
        <taxon>Alphaproteobacteria</taxon>
        <taxon>Rhodobacterales</taxon>
        <taxon>Roseobacteraceae</taxon>
    </lineage>
</organism>
<evidence type="ECO:0000313" key="4">
    <source>
        <dbReference type="Proteomes" id="UP001157961"/>
    </source>
</evidence>
<dbReference type="PANTHER" id="PTHR36178:SF1">
    <property type="entry name" value="SODIUM_GLUTAMATE SYMPORTER"/>
    <property type="match status" value="1"/>
</dbReference>
<feature type="transmembrane region" description="Helical" evidence="1">
    <location>
        <begin position="71"/>
        <end position="87"/>
    </location>
</feature>
<gene>
    <name evidence="1" type="primary">gltS</name>
    <name evidence="3" type="ORF">SAMN06265373_103443</name>
</gene>
<comment type="caution">
    <text evidence="3">The sequence shown here is derived from an EMBL/GenBank/DDBJ whole genome shotgun (WGS) entry which is preliminary data.</text>
</comment>
<dbReference type="NCBIfam" id="TIGR00210">
    <property type="entry name" value="gltS"/>
    <property type="match status" value="1"/>
</dbReference>
<keyword evidence="1" id="KW-0029">Amino-acid transport</keyword>
<evidence type="ECO:0000313" key="3">
    <source>
        <dbReference type="EMBL" id="SMP19646.1"/>
    </source>
</evidence>
<feature type="transmembrane region" description="Helical" evidence="1">
    <location>
        <begin position="224"/>
        <end position="242"/>
    </location>
</feature>
<name>A0ABY1NX87_9RHOB</name>
<dbReference type="HAMAP" id="MF_02062">
    <property type="entry name" value="GltS"/>
    <property type="match status" value="1"/>
</dbReference>
<feature type="transmembrane region" description="Helical" evidence="1">
    <location>
        <begin position="281"/>
        <end position="299"/>
    </location>
</feature>
<proteinExistence type="inferred from homology"/>
<keyword evidence="1" id="KW-0739">Sodium transport</keyword>
<protein>
    <recommendedName>
        <fullName evidence="1 2">Sodium/glutamate symporter</fullName>
    </recommendedName>
</protein>
<keyword evidence="1" id="KW-0813">Transport</keyword>
<feature type="transmembrane region" description="Helical" evidence="1">
    <location>
        <begin position="343"/>
        <end position="364"/>
    </location>
</feature>
<dbReference type="Proteomes" id="UP001157961">
    <property type="component" value="Unassembled WGS sequence"/>
</dbReference>
<comment type="subcellular location">
    <subcellularLocation>
        <location evidence="1">Cell inner membrane</location>
        <topology evidence="1">Multi-pass membrane protein</topology>
    </subcellularLocation>
</comment>
<comment type="function">
    <text evidence="1">Catalyzes the sodium-dependent transport of glutamate.</text>
</comment>
<keyword evidence="1" id="KW-0997">Cell inner membrane</keyword>
<feature type="transmembrane region" description="Helical" evidence="1">
    <location>
        <begin position="165"/>
        <end position="187"/>
    </location>
</feature>
<feature type="transmembrane region" description="Helical" evidence="1">
    <location>
        <begin position="311"/>
        <end position="336"/>
    </location>
</feature>
<keyword evidence="1" id="KW-0915">Sodium</keyword>
<comment type="similarity">
    <text evidence="1">Belongs to the glutamate:Na(+) symporter (ESS) (TC 2.A.27) family.</text>
</comment>
<accession>A0ABY1NX87</accession>
<keyword evidence="1" id="KW-0472">Membrane</keyword>
<dbReference type="PANTHER" id="PTHR36178">
    <property type="entry name" value="SLR0625 PROTEIN"/>
    <property type="match status" value="1"/>
</dbReference>
<dbReference type="Pfam" id="PF03616">
    <property type="entry name" value="Glt_symporter"/>
    <property type="match status" value="1"/>
</dbReference>
<sequence>MEQVFVVPEMITATLGFAVFLLGARLTRKVAFLREFNIPEPVTGGLLAAAIFAIYTAVSGVGLSFETGARDYFLVLFFAGIGLNARLSDLLSGGKILALLLVLTLGTIIVQSVVGIAGATLFGLPAQSGVLLGSASLIGGHGTAIAWAPNVAAATGLNSASELGVAMATLGLIAASLVGGPIAKFLVGRHGLTSTHQGDGDVVGVSFEDEHETSEICHVSLMRVMLSLHIAIILGYVLHGMLKEAGLMLPLFVPCLIMGILLGNLRLLIAPKAPPVARTPTLAVISEFALGVFLAISLMTLDFSTLSGAGLAIMATVGVQTLITVVLVILVLFPILGRNYDAAVLASGFAGFSLGATPTAIANMTAVTKRYGPAPIAFVVLPLVSAFFVDIANAIVIQSIVNF</sequence>
<keyword evidence="1" id="KW-1003">Cell membrane</keyword>
<keyword evidence="1" id="KW-1133">Transmembrane helix</keyword>
<reference evidence="3 4" key="1">
    <citation type="submission" date="2017-05" db="EMBL/GenBank/DDBJ databases">
        <authorList>
            <person name="Varghese N."/>
            <person name="Submissions S."/>
        </authorList>
    </citation>
    <scope>NUCLEOTIDE SEQUENCE [LARGE SCALE GENOMIC DNA]</scope>
    <source>
        <strain evidence="3 4">DSM 29734</strain>
    </source>
</reference>
<feature type="transmembrane region" description="Helical" evidence="1">
    <location>
        <begin position="376"/>
        <end position="397"/>
    </location>
</feature>